<evidence type="ECO:0000313" key="4">
    <source>
        <dbReference type="Proteomes" id="UP001157006"/>
    </source>
</evidence>
<dbReference type="EMBL" id="OX451736">
    <property type="protein sequence ID" value="CAI8591153.1"/>
    <property type="molecule type" value="Genomic_DNA"/>
</dbReference>
<dbReference type="PANTHER" id="PTHR47872:SF3">
    <property type="entry name" value="NUCLEAR RNA EXPORT FACTOR SDE5 ISOFORM X1"/>
    <property type="match status" value="1"/>
</dbReference>
<feature type="compositionally biased region" description="Low complexity" evidence="1">
    <location>
        <begin position="56"/>
        <end position="68"/>
    </location>
</feature>
<accession>A0AAV0Z1D6</accession>
<reference evidence="3 4" key="1">
    <citation type="submission" date="2023-01" db="EMBL/GenBank/DDBJ databases">
        <authorList>
            <person name="Kreplak J."/>
        </authorList>
    </citation>
    <scope>NUCLEOTIDE SEQUENCE [LARGE SCALE GENOMIC DNA]</scope>
</reference>
<keyword evidence="4" id="KW-1185">Reference proteome</keyword>
<dbReference type="Pfam" id="PF08590">
    <property type="entry name" value="DUF1771"/>
    <property type="match status" value="1"/>
</dbReference>
<evidence type="ECO:0000259" key="2">
    <source>
        <dbReference type="SMART" id="SM01162"/>
    </source>
</evidence>
<dbReference type="InterPro" id="IPR013899">
    <property type="entry name" value="DUF1771"/>
</dbReference>
<gene>
    <name evidence="3" type="ORF">VFH_I474600</name>
</gene>
<evidence type="ECO:0000313" key="3">
    <source>
        <dbReference type="EMBL" id="CAI8591153.1"/>
    </source>
</evidence>
<dbReference type="PANTHER" id="PTHR47872">
    <property type="entry name" value="NUCLEAR RNA EXPORT FACTOR SDE5-RELATED"/>
    <property type="match status" value="1"/>
</dbReference>
<protein>
    <recommendedName>
        <fullName evidence="2">DUF1771 domain-containing protein</fullName>
    </recommendedName>
</protein>
<organism evidence="3 4">
    <name type="scientific">Vicia faba</name>
    <name type="common">Broad bean</name>
    <name type="synonym">Faba vulgaris</name>
    <dbReference type="NCBI Taxonomy" id="3906"/>
    <lineage>
        <taxon>Eukaryota</taxon>
        <taxon>Viridiplantae</taxon>
        <taxon>Streptophyta</taxon>
        <taxon>Embryophyta</taxon>
        <taxon>Tracheophyta</taxon>
        <taxon>Spermatophyta</taxon>
        <taxon>Magnoliopsida</taxon>
        <taxon>eudicotyledons</taxon>
        <taxon>Gunneridae</taxon>
        <taxon>Pentapetalae</taxon>
        <taxon>rosids</taxon>
        <taxon>fabids</taxon>
        <taxon>Fabales</taxon>
        <taxon>Fabaceae</taxon>
        <taxon>Papilionoideae</taxon>
        <taxon>50 kb inversion clade</taxon>
        <taxon>NPAAA clade</taxon>
        <taxon>Hologalegina</taxon>
        <taxon>IRL clade</taxon>
        <taxon>Fabeae</taxon>
        <taxon>Vicia</taxon>
    </lineage>
</organism>
<feature type="region of interest" description="Disordered" evidence="1">
    <location>
        <begin position="56"/>
        <end position="99"/>
    </location>
</feature>
<dbReference type="Proteomes" id="UP001157006">
    <property type="component" value="Chromosome 1L"/>
</dbReference>
<evidence type="ECO:0000256" key="1">
    <source>
        <dbReference type="SAM" id="MobiDB-lite"/>
    </source>
</evidence>
<proteinExistence type="predicted"/>
<dbReference type="SMART" id="SM01162">
    <property type="entry name" value="DUF1771"/>
    <property type="match status" value="1"/>
</dbReference>
<dbReference type="Gene3D" id="3.30.1370.110">
    <property type="match status" value="1"/>
</dbReference>
<dbReference type="InterPro" id="IPR036063">
    <property type="entry name" value="Smr_dom_sf"/>
</dbReference>
<feature type="domain" description="DUF1771" evidence="2">
    <location>
        <begin position="337"/>
        <end position="402"/>
    </location>
</feature>
<name>A0AAV0Z1D6_VICFA</name>
<sequence>MEVAGQNSVVYDEDEALKRLYEVFGASCTLDNIAYAYCKANRNIDLAGEILYDMKGSSSTSGNHSSNSDAKVEESSESSDGHSFENSFNGRKSFKPKARPVSAGTVSSVIGKSYVRPKPSFNGSNGMTKPPKLDARTMPVTGIWREKSAPKADSSKRGQLQEDMEDFLFKMLGDGFKLERNVIREVLDTCGYDMKKSLDNLLDRSAMALDKRPDVRDASGKIADMKRKSEAPASEKQSKDLNCVRGNGNIASVKEVELHQRQKERHDIQKEVWSNLFSYREYVEKPPKRYVRGENTSSAYGVGHVVFEPPKDSMEEYKINMDFRRRNNEDDAEDEADYQCVRKAVKEYRVTMKEYYKAAVEAFAKGEQVKAEKLLEQGQFYKNKAREADEESSKMILQTRDSETPEMTLDLHEHDPKDAVRLLKCHLSSLSGCSSFDHLKVIFDANDQANKKRSCKRLVLKLLEQESIKWVEGEMAGTILIRLDNIDRKQLSFFKA</sequence>
<feature type="compositionally biased region" description="Basic and acidic residues" evidence="1">
    <location>
        <begin position="70"/>
        <end position="83"/>
    </location>
</feature>
<dbReference type="AlphaFoldDB" id="A0AAV0Z1D6"/>
<feature type="region of interest" description="Disordered" evidence="1">
    <location>
        <begin position="217"/>
        <end position="245"/>
    </location>
</feature>
<feature type="compositionally biased region" description="Basic and acidic residues" evidence="1">
    <location>
        <begin position="217"/>
        <end position="230"/>
    </location>
</feature>